<protein>
    <submittedName>
        <fullName evidence="1">Uncharacterized protein</fullName>
    </submittedName>
</protein>
<gene>
    <name evidence="1" type="ORF">SDC9_46856</name>
</gene>
<name>A0A644WAU1_9ZZZZ</name>
<comment type="caution">
    <text evidence="1">The sequence shown here is derived from an EMBL/GenBank/DDBJ whole genome shotgun (WGS) entry which is preliminary data.</text>
</comment>
<dbReference type="EMBL" id="VSSQ01000741">
    <property type="protein sequence ID" value="MPM00628.1"/>
    <property type="molecule type" value="Genomic_DNA"/>
</dbReference>
<dbReference type="AlphaFoldDB" id="A0A644WAU1"/>
<reference evidence="1" key="1">
    <citation type="submission" date="2019-08" db="EMBL/GenBank/DDBJ databases">
        <authorList>
            <person name="Kucharzyk K."/>
            <person name="Murdoch R.W."/>
            <person name="Higgins S."/>
            <person name="Loffler F."/>
        </authorList>
    </citation>
    <scope>NUCLEOTIDE SEQUENCE</scope>
</reference>
<organism evidence="1">
    <name type="scientific">bioreactor metagenome</name>
    <dbReference type="NCBI Taxonomy" id="1076179"/>
    <lineage>
        <taxon>unclassified sequences</taxon>
        <taxon>metagenomes</taxon>
        <taxon>ecological metagenomes</taxon>
    </lineage>
</organism>
<sequence length="157" mass="16448">MVIVKVTADTSNRTVSFGSGIAGSNIIVTASATRYIFMVYDGTNLVVSNQLQADYTDSESQSKDYAATVALSITAQETIVTVAELTGDVTITATTDAAVEKGAKLYVKLTSDTTARAASFTTGFEATAVAGTISKSKRASFVYDGTQWCIMGAIQIN</sequence>
<proteinExistence type="predicted"/>
<evidence type="ECO:0000313" key="1">
    <source>
        <dbReference type="EMBL" id="MPM00628.1"/>
    </source>
</evidence>
<accession>A0A644WAU1</accession>